<protein>
    <submittedName>
        <fullName evidence="2">Uncharacterized protein</fullName>
    </submittedName>
</protein>
<feature type="compositionally biased region" description="Basic and acidic residues" evidence="1">
    <location>
        <begin position="35"/>
        <end position="56"/>
    </location>
</feature>
<proteinExistence type="predicted"/>
<evidence type="ECO:0000313" key="2">
    <source>
        <dbReference type="EMBL" id="PFH34683.1"/>
    </source>
</evidence>
<feature type="compositionally biased region" description="Polar residues" evidence="1">
    <location>
        <begin position="200"/>
        <end position="215"/>
    </location>
</feature>
<dbReference type="GeneID" id="40311642"/>
<gene>
    <name evidence="2" type="ORF">BESB_067160</name>
</gene>
<dbReference type="KEGG" id="bbes:BESB_067160"/>
<name>A0A2A9MGA5_BESBE</name>
<comment type="caution">
    <text evidence="2">The sequence shown here is derived from an EMBL/GenBank/DDBJ whole genome shotgun (WGS) entry which is preliminary data.</text>
</comment>
<accession>A0A2A9MGA5</accession>
<feature type="region of interest" description="Disordered" evidence="1">
    <location>
        <begin position="30"/>
        <end position="56"/>
    </location>
</feature>
<sequence>MPRKRWGLEIAASDERWVESLPSLGEVGDKRRKLLGHEQGEHRYAESIEEKSKREALSPSCATAFSDYTVLPSESAYCSRPSRFPSPRTHLKAPKSSSNGQIAEPRSLVGPLSSLKQPLFADRLHNALVTGRERAGDAGTNLGNPNCAIYAAGQPPSPRDRATVCSAPRPVVEEPLSDDEDSVVARENALSGRSRAGLTTRVSSSSENHGWSSASLGGESARAGRAISFESHAAFWNSREVCIFRVRQSPVDKYNPTEPGWKNGEATSLNTEKASGLERQTPADRRWSAQGGEITPARIDEPSSSDEE</sequence>
<dbReference type="AlphaFoldDB" id="A0A2A9MGA5"/>
<evidence type="ECO:0000313" key="3">
    <source>
        <dbReference type="Proteomes" id="UP000224006"/>
    </source>
</evidence>
<dbReference type="EMBL" id="NWUJ01000006">
    <property type="protein sequence ID" value="PFH34683.1"/>
    <property type="molecule type" value="Genomic_DNA"/>
</dbReference>
<feature type="region of interest" description="Disordered" evidence="1">
    <location>
        <begin position="188"/>
        <end position="217"/>
    </location>
</feature>
<evidence type="ECO:0000256" key="1">
    <source>
        <dbReference type="SAM" id="MobiDB-lite"/>
    </source>
</evidence>
<dbReference type="VEuPathDB" id="ToxoDB:BESB_067160"/>
<keyword evidence="3" id="KW-1185">Reference proteome</keyword>
<dbReference type="Proteomes" id="UP000224006">
    <property type="component" value="Chromosome VI"/>
</dbReference>
<dbReference type="RefSeq" id="XP_029218692.1">
    <property type="nucleotide sequence ID" value="XM_029365109.1"/>
</dbReference>
<feature type="region of interest" description="Disordered" evidence="1">
    <location>
        <begin position="78"/>
        <end position="104"/>
    </location>
</feature>
<organism evidence="2 3">
    <name type="scientific">Besnoitia besnoiti</name>
    <name type="common">Apicomplexan protozoan</name>
    <dbReference type="NCBI Taxonomy" id="94643"/>
    <lineage>
        <taxon>Eukaryota</taxon>
        <taxon>Sar</taxon>
        <taxon>Alveolata</taxon>
        <taxon>Apicomplexa</taxon>
        <taxon>Conoidasida</taxon>
        <taxon>Coccidia</taxon>
        <taxon>Eucoccidiorida</taxon>
        <taxon>Eimeriorina</taxon>
        <taxon>Sarcocystidae</taxon>
        <taxon>Besnoitia</taxon>
    </lineage>
</organism>
<feature type="region of interest" description="Disordered" evidence="1">
    <location>
        <begin position="252"/>
        <end position="308"/>
    </location>
</feature>
<reference evidence="2 3" key="1">
    <citation type="submission" date="2017-09" db="EMBL/GenBank/DDBJ databases">
        <title>Genome sequencing of Besnoitia besnoiti strain Bb-Ger1.</title>
        <authorList>
            <person name="Schares G."/>
            <person name="Venepally P."/>
            <person name="Lorenzi H.A."/>
        </authorList>
    </citation>
    <scope>NUCLEOTIDE SEQUENCE [LARGE SCALE GENOMIC DNA]</scope>
    <source>
        <strain evidence="2 3">Bb-Ger1</strain>
    </source>
</reference>